<dbReference type="InterPro" id="IPR029058">
    <property type="entry name" value="AB_hydrolase_fold"/>
</dbReference>
<sequence length="30" mass="3487">MPYAQPPLNDLRWHSPLPLPAWRGPLPPLR</sequence>
<organism evidence="1 2">
    <name type="scientific">Microbulbifer hydrolyticus</name>
    <dbReference type="NCBI Taxonomy" id="48074"/>
    <lineage>
        <taxon>Bacteria</taxon>
        <taxon>Pseudomonadati</taxon>
        <taxon>Pseudomonadota</taxon>
        <taxon>Gammaproteobacteria</taxon>
        <taxon>Cellvibrionales</taxon>
        <taxon>Microbulbiferaceae</taxon>
        <taxon>Microbulbifer</taxon>
    </lineage>
</organism>
<dbReference type="EMBL" id="CP047491">
    <property type="protein sequence ID" value="QHQ38752.1"/>
    <property type="molecule type" value="Genomic_DNA"/>
</dbReference>
<dbReference type="Gene3D" id="3.40.50.1820">
    <property type="entry name" value="alpha/beta hydrolase"/>
    <property type="match status" value="1"/>
</dbReference>
<reference evidence="1 2" key="1">
    <citation type="submission" date="2020-01" db="EMBL/GenBank/DDBJ databases">
        <title>The possibility of degradation of plastic by Microbulbifer hydrolyticus IRE-31.</title>
        <authorList>
            <person name="Liu L."/>
        </authorList>
    </citation>
    <scope>NUCLEOTIDE SEQUENCE [LARGE SCALE GENOMIC DNA]</scope>
    <source>
        <strain evidence="1 2">IRE-31</strain>
    </source>
</reference>
<gene>
    <name evidence="1" type="ORF">GTQ55_06970</name>
</gene>
<protein>
    <submittedName>
        <fullName evidence="1">Carboxylesterase family protein</fullName>
    </submittedName>
</protein>
<proteinExistence type="predicted"/>
<dbReference type="Proteomes" id="UP000464675">
    <property type="component" value="Chromosome"/>
</dbReference>
<accession>A0ABX6IYJ6</accession>
<evidence type="ECO:0000313" key="1">
    <source>
        <dbReference type="EMBL" id="QHQ38752.1"/>
    </source>
</evidence>
<dbReference type="SUPFAM" id="SSF53474">
    <property type="entry name" value="alpha/beta-Hydrolases"/>
    <property type="match status" value="1"/>
</dbReference>
<keyword evidence="2" id="KW-1185">Reference proteome</keyword>
<evidence type="ECO:0000313" key="2">
    <source>
        <dbReference type="Proteomes" id="UP000464675"/>
    </source>
</evidence>
<name>A0ABX6IYJ6_9GAMM</name>
<dbReference type="RefSeq" id="WP_161858080.1">
    <property type="nucleotide sequence ID" value="NZ_CP047491.1"/>
</dbReference>